<dbReference type="InterPro" id="IPR024711">
    <property type="entry name" value="Catalase_clade1/3"/>
</dbReference>
<feature type="domain" description="Catalase core" evidence="7">
    <location>
        <begin position="47"/>
        <end position="426"/>
    </location>
</feature>
<dbReference type="Pfam" id="PF00199">
    <property type="entry name" value="Catalase"/>
    <property type="match status" value="1"/>
</dbReference>
<evidence type="ECO:0000256" key="1">
    <source>
        <dbReference type="ARBA" id="ARBA00005329"/>
    </source>
</evidence>
<evidence type="ECO:0000256" key="5">
    <source>
        <dbReference type="ARBA" id="ARBA00023002"/>
    </source>
</evidence>
<sequence length="548" mass="62346">MRAGAVCRIISGLLTKGEGYRNVTIDFASRQVREFKAKHPLPIGVLTTTTGKSVDVRNTVSENSDVFVNDYFLDNQFHVDSERIPERVVHAQGSGAFGYFIVTHDVSQYTSADVFNRIGKKTPVFGRFSTAVSNKGTPELARDSKALSVKMYTNEGNLDFLCSSLPVYDYRDPNDFTHIVHAGRQNPKTNLFDLTTLWDFITLKPTILFPSLWRFSDYGLPYGYRKMDIFPIHAYELNNKQGERYLAKFNLRTEQGLDNLTTAEAQALSSQDPYYFTRDLYNAIANKNYPSWRLDMDIMTLEQASKVDYNPFDVNRLWKRGTYKTVVVGRYVFDRNPDNSFRDTEQSAFNPAHLVPGIPGPADLMFKSRRLSYRHAHENRLGSNSENIRINLPVYRKTYTRDGSPPVKDNMNDVPNYYPNSFSGPVPTVDNRHPSEKLIVLDKTSVDLEPMADFYNHIIENDAHRQRIADNAAASLVTVDEKIVDRALKLLDLVDTDLGKRVTQSYNEQKKRADAAAKLDARTRVQPIAQCISAVQEGFLTPPKRKNC</sequence>
<dbReference type="InterPro" id="IPR020835">
    <property type="entry name" value="Catalase_sf"/>
</dbReference>
<keyword evidence="2" id="KW-0575">Peroxidase</keyword>
<evidence type="ECO:0000259" key="7">
    <source>
        <dbReference type="SMART" id="SM01060"/>
    </source>
</evidence>
<comment type="similarity">
    <text evidence="1">Belongs to the catalase family.</text>
</comment>
<dbReference type="PANTHER" id="PTHR11465:SF9">
    <property type="entry name" value="CATALASE"/>
    <property type="match status" value="1"/>
</dbReference>
<evidence type="ECO:0000313" key="9">
    <source>
        <dbReference type="Proteomes" id="UP001153292"/>
    </source>
</evidence>
<proteinExistence type="inferred from homology"/>
<dbReference type="PIRSF" id="PIRSF038928">
    <property type="entry name" value="Catalase_clade1-3"/>
    <property type="match status" value="1"/>
</dbReference>
<keyword evidence="3" id="KW-0349">Heme</keyword>
<evidence type="ECO:0000313" key="8">
    <source>
        <dbReference type="EMBL" id="CAH2982440.1"/>
    </source>
</evidence>
<evidence type="ECO:0000256" key="2">
    <source>
        <dbReference type="ARBA" id="ARBA00022559"/>
    </source>
</evidence>
<organism evidence="8 9">
    <name type="scientific">Chilo suppressalis</name>
    <name type="common">Asiatic rice borer moth</name>
    <dbReference type="NCBI Taxonomy" id="168631"/>
    <lineage>
        <taxon>Eukaryota</taxon>
        <taxon>Metazoa</taxon>
        <taxon>Ecdysozoa</taxon>
        <taxon>Arthropoda</taxon>
        <taxon>Hexapoda</taxon>
        <taxon>Insecta</taxon>
        <taxon>Pterygota</taxon>
        <taxon>Neoptera</taxon>
        <taxon>Endopterygota</taxon>
        <taxon>Lepidoptera</taxon>
        <taxon>Glossata</taxon>
        <taxon>Ditrysia</taxon>
        <taxon>Pyraloidea</taxon>
        <taxon>Crambidae</taxon>
        <taxon>Crambinae</taxon>
        <taxon>Chilo</taxon>
    </lineage>
</organism>
<keyword evidence="9" id="KW-1185">Reference proteome</keyword>
<dbReference type="Gene3D" id="2.40.180.10">
    <property type="entry name" value="Catalase core domain"/>
    <property type="match status" value="1"/>
</dbReference>
<accession>A0ABN8L5W2</accession>
<keyword evidence="5" id="KW-0560">Oxidoreductase</keyword>
<dbReference type="Proteomes" id="UP001153292">
    <property type="component" value="Chromosome 15"/>
</dbReference>
<reference evidence="8" key="1">
    <citation type="submission" date="2021-12" db="EMBL/GenBank/DDBJ databases">
        <authorList>
            <person name="King R."/>
        </authorList>
    </citation>
    <scope>NUCLEOTIDE SEQUENCE</scope>
</reference>
<dbReference type="InterPro" id="IPR011614">
    <property type="entry name" value="Catalase_core"/>
</dbReference>
<gene>
    <name evidence="8" type="ORF">CHILSU_LOCUS2863</name>
</gene>
<protein>
    <recommendedName>
        <fullName evidence="7">Catalase core domain-containing protein</fullName>
    </recommendedName>
</protein>
<evidence type="ECO:0000256" key="6">
    <source>
        <dbReference type="ARBA" id="ARBA00023004"/>
    </source>
</evidence>
<dbReference type="PROSITE" id="PS51402">
    <property type="entry name" value="CATALASE_3"/>
    <property type="match status" value="1"/>
</dbReference>
<dbReference type="SMART" id="SM01060">
    <property type="entry name" value="Catalase"/>
    <property type="match status" value="1"/>
</dbReference>
<keyword evidence="6" id="KW-0408">Iron</keyword>
<evidence type="ECO:0000256" key="4">
    <source>
        <dbReference type="ARBA" id="ARBA00022723"/>
    </source>
</evidence>
<dbReference type="PANTHER" id="PTHR11465">
    <property type="entry name" value="CATALASE"/>
    <property type="match status" value="1"/>
</dbReference>
<name>A0ABN8L5W2_CHISP</name>
<keyword evidence="4" id="KW-0479">Metal-binding</keyword>
<dbReference type="PRINTS" id="PR00067">
    <property type="entry name" value="CATALASE"/>
</dbReference>
<dbReference type="SUPFAM" id="SSF56634">
    <property type="entry name" value="Heme-dependent catalase-like"/>
    <property type="match status" value="1"/>
</dbReference>
<dbReference type="EMBL" id="OU963908">
    <property type="protein sequence ID" value="CAH2982440.1"/>
    <property type="molecule type" value="Genomic_DNA"/>
</dbReference>
<evidence type="ECO:0000256" key="3">
    <source>
        <dbReference type="ARBA" id="ARBA00022617"/>
    </source>
</evidence>
<dbReference type="InterPro" id="IPR018028">
    <property type="entry name" value="Catalase"/>
</dbReference>